<dbReference type="RefSeq" id="WP_104421620.1">
    <property type="nucleotide sequence ID" value="NZ_PTJC01000008.1"/>
</dbReference>
<dbReference type="GO" id="GO:0004252">
    <property type="term" value="F:serine-type endopeptidase activity"/>
    <property type="evidence" value="ECO:0007669"/>
    <property type="project" value="UniProtKB-UniRule"/>
</dbReference>
<dbReference type="InterPro" id="IPR022398">
    <property type="entry name" value="Peptidase_S8_His-AS"/>
</dbReference>
<dbReference type="PANTHER" id="PTHR43806:SF11">
    <property type="entry name" value="CEREVISIN-RELATED"/>
    <property type="match status" value="1"/>
</dbReference>
<evidence type="ECO:0000256" key="6">
    <source>
        <dbReference type="RuleBase" id="RU003355"/>
    </source>
</evidence>
<dbReference type="PROSITE" id="PS00136">
    <property type="entry name" value="SUBTILASE_ASP"/>
    <property type="match status" value="1"/>
</dbReference>
<dbReference type="CDD" id="cd07483">
    <property type="entry name" value="Peptidases_S8_Subtilisin_Novo-like"/>
    <property type="match status" value="1"/>
</dbReference>
<evidence type="ECO:0000256" key="3">
    <source>
        <dbReference type="ARBA" id="ARBA00022801"/>
    </source>
</evidence>
<feature type="active site" description="Charge relay system" evidence="5">
    <location>
        <position position="280"/>
    </location>
</feature>
<comment type="caution">
    <text evidence="9">The sequence shown here is derived from an EMBL/GenBank/DDBJ whole genome shotgun (WGS) entry which is preliminary data.</text>
</comment>
<dbReference type="OrthoDB" id="9798386at2"/>
<dbReference type="Pfam" id="PF00082">
    <property type="entry name" value="Peptidase_S8"/>
    <property type="match status" value="1"/>
</dbReference>
<evidence type="ECO:0000256" key="2">
    <source>
        <dbReference type="ARBA" id="ARBA00022670"/>
    </source>
</evidence>
<dbReference type="PROSITE" id="PS51892">
    <property type="entry name" value="SUBTILASE"/>
    <property type="match status" value="1"/>
</dbReference>
<evidence type="ECO:0000313" key="9">
    <source>
        <dbReference type="EMBL" id="PPK84286.1"/>
    </source>
</evidence>
<accession>A0A2S6I096</accession>
<dbReference type="GO" id="GO:0006508">
    <property type="term" value="P:proteolysis"/>
    <property type="evidence" value="ECO:0007669"/>
    <property type="project" value="UniProtKB-KW"/>
</dbReference>
<comment type="similarity">
    <text evidence="1 5 6">Belongs to the peptidase S8 family.</text>
</comment>
<evidence type="ECO:0000313" key="10">
    <source>
        <dbReference type="Proteomes" id="UP000237662"/>
    </source>
</evidence>
<dbReference type="Gene3D" id="3.40.50.200">
    <property type="entry name" value="Peptidase S8/S53 domain"/>
    <property type="match status" value="2"/>
</dbReference>
<keyword evidence="2 5" id="KW-0645">Protease</keyword>
<dbReference type="PRINTS" id="PR00723">
    <property type="entry name" value="SUBTILISIN"/>
</dbReference>
<feature type="active site" description="Charge relay system" evidence="5">
    <location>
        <position position="62"/>
    </location>
</feature>
<proteinExistence type="inferred from homology"/>
<dbReference type="PROSITE" id="PS00138">
    <property type="entry name" value="SUBTILASE_SER"/>
    <property type="match status" value="1"/>
</dbReference>
<dbReference type="Proteomes" id="UP000237662">
    <property type="component" value="Unassembled WGS sequence"/>
</dbReference>
<dbReference type="PANTHER" id="PTHR43806">
    <property type="entry name" value="PEPTIDASE S8"/>
    <property type="match status" value="1"/>
</dbReference>
<evidence type="ECO:0000256" key="7">
    <source>
        <dbReference type="SAM" id="SignalP"/>
    </source>
</evidence>
<evidence type="ECO:0000256" key="1">
    <source>
        <dbReference type="ARBA" id="ARBA00011073"/>
    </source>
</evidence>
<reference evidence="9 10" key="1">
    <citation type="submission" date="2018-02" db="EMBL/GenBank/DDBJ databases">
        <title>Genomic Encyclopedia of Archaeal and Bacterial Type Strains, Phase II (KMG-II): from individual species to whole genera.</title>
        <authorList>
            <person name="Goeker M."/>
        </authorList>
    </citation>
    <scope>NUCLEOTIDE SEQUENCE [LARGE SCALE GENOMIC DNA]</scope>
    <source>
        <strain evidence="9 10">DSM 29526</strain>
    </source>
</reference>
<gene>
    <name evidence="9" type="ORF">CLV84_4055</name>
</gene>
<feature type="active site" description="Charge relay system" evidence="5">
    <location>
        <position position="451"/>
    </location>
</feature>
<keyword evidence="4 5" id="KW-0720">Serine protease</keyword>
<keyword evidence="7" id="KW-0732">Signal</keyword>
<organism evidence="9 10">
    <name type="scientific">Neolewinella xylanilytica</name>
    <dbReference type="NCBI Taxonomy" id="1514080"/>
    <lineage>
        <taxon>Bacteria</taxon>
        <taxon>Pseudomonadati</taxon>
        <taxon>Bacteroidota</taxon>
        <taxon>Saprospiria</taxon>
        <taxon>Saprospirales</taxon>
        <taxon>Lewinellaceae</taxon>
        <taxon>Neolewinella</taxon>
    </lineage>
</organism>
<keyword evidence="10" id="KW-1185">Reference proteome</keyword>
<dbReference type="InterPro" id="IPR000209">
    <property type="entry name" value="Peptidase_S8/S53_dom"/>
</dbReference>
<dbReference type="PROSITE" id="PS00137">
    <property type="entry name" value="SUBTILASE_HIS"/>
    <property type="match status" value="1"/>
</dbReference>
<feature type="chain" id="PRO_5015666797" evidence="7">
    <location>
        <begin position="19"/>
        <end position="543"/>
    </location>
</feature>
<keyword evidence="3 5" id="KW-0378">Hydrolase</keyword>
<dbReference type="InterPro" id="IPR023827">
    <property type="entry name" value="Peptidase_S8_Asp-AS"/>
</dbReference>
<sequence>MKQLLFSLSLVLSLGLAAQNTAPQNWWDLDRTEDSFPGVSAAKANTYLQGKKAKPVVVAVIDSGVDIEHEDLQGAIWTNEGEIPDNGIDDDKNGYVDDVHGWNFIGGADGRNVNYENLEVVRLYNRLQAKYNNRNRDGLSKKEKEEYDRYLEYKEQIDSKRTELGPTAAQYEMIKGAVDAAIEELGKEAEDVTAEDIATLESEDPNIAIVKQVVANATASGATFADVYGQLEGAMDYFDSQLKYNYNPEFDAREIVGDNPEDLDERFYGNNDVEGPDAAHGTHVAGIIAAVRDNELGVNGVGGDNVRIMSIRTVPNGDERDKDVANAIRYAVDNGAQVINMSFGKGQSPHKDAVDDAMKYAQKNDVLLVHAAGNDGKLLTLQNNFPNDTYQGRRRTGKTWIEVGAAGSAYDESLAASFSNYNKDYVDVFAPGARIYSTVPDNGYETFDGTSMAAPMVAGIAALIRSYFPDLKAQQVKEIIEQSALPVDLQVVKPGSEGETIDFSDLSATGGLANAYAAVKLAEQTKGKLRRLRDERDESLILY</sequence>
<evidence type="ECO:0000256" key="4">
    <source>
        <dbReference type="ARBA" id="ARBA00022825"/>
    </source>
</evidence>
<dbReference type="InterPro" id="IPR050131">
    <property type="entry name" value="Peptidase_S8_subtilisin-like"/>
</dbReference>
<dbReference type="InterPro" id="IPR034080">
    <property type="entry name" value="Protease_P7-like_dom"/>
</dbReference>
<feature type="domain" description="Peptidase S8/S53" evidence="8">
    <location>
        <begin position="55"/>
        <end position="487"/>
    </location>
</feature>
<dbReference type="AlphaFoldDB" id="A0A2S6I096"/>
<protein>
    <submittedName>
        <fullName evidence="9">Subtilase family protein</fullName>
    </submittedName>
</protein>
<dbReference type="SUPFAM" id="SSF52743">
    <property type="entry name" value="Subtilisin-like"/>
    <property type="match status" value="1"/>
</dbReference>
<dbReference type="InterPro" id="IPR015500">
    <property type="entry name" value="Peptidase_S8_subtilisin-rel"/>
</dbReference>
<evidence type="ECO:0000256" key="5">
    <source>
        <dbReference type="PROSITE-ProRule" id="PRU01240"/>
    </source>
</evidence>
<dbReference type="InterPro" id="IPR023828">
    <property type="entry name" value="Peptidase_S8_Ser-AS"/>
</dbReference>
<dbReference type="InterPro" id="IPR036852">
    <property type="entry name" value="Peptidase_S8/S53_dom_sf"/>
</dbReference>
<evidence type="ECO:0000259" key="8">
    <source>
        <dbReference type="Pfam" id="PF00082"/>
    </source>
</evidence>
<feature type="signal peptide" evidence="7">
    <location>
        <begin position="1"/>
        <end position="18"/>
    </location>
</feature>
<name>A0A2S6I096_9BACT</name>
<dbReference type="EMBL" id="PTJC01000008">
    <property type="protein sequence ID" value="PPK84286.1"/>
    <property type="molecule type" value="Genomic_DNA"/>
</dbReference>